<dbReference type="Proteomes" id="UP000626148">
    <property type="component" value="Unassembled WGS sequence"/>
</dbReference>
<evidence type="ECO:0000313" key="2">
    <source>
        <dbReference type="Proteomes" id="UP000626148"/>
    </source>
</evidence>
<name>A0A918KB23_9GAMM</name>
<evidence type="ECO:0000313" key="1">
    <source>
        <dbReference type="EMBL" id="GGX57472.1"/>
    </source>
</evidence>
<comment type="caution">
    <text evidence="1">The sequence shown here is derived from an EMBL/GenBank/DDBJ whole genome shotgun (WGS) entry which is preliminary data.</text>
</comment>
<gene>
    <name evidence="1" type="ORF">GCM10007392_26300</name>
</gene>
<protein>
    <submittedName>
        <fullName evidence="1">Uncharacterized protein</fullName>
    </submittedName>
</protein>
<sequence>MSDVSTAQINCLVVVPSQITPHSRFRALETIASLFGLSLPKTER</sequence>
<organism evidence="1 2">
    <name type="scientific">Saccharospirillum salsuginis</name>
    <dbReference type="NCBI Taxonomy" id="418750"/>
    <lineage>
        <taxon>Bacteria</taxon>
        <taxon>Pseudomonadati</taxon>
        <taxon>Pseudomonadota</taxon>
        <taxon>Gammaproteobacteria</taxon>
        <taxon>Oceanospirillales</taxon>
        <taxon>Saccharospirillaceae</taxon>
        <taxon>Saccharospirillum</taxon>
    </lineage>
</organism>
<proteinExistence type="predicted"/>
<reference evidence="1" key="2">
    <citation type="submission" date="2020-09" db="EMBL/GenBank/DDBJ databases">
        <authorList>
            <person name="Sun Q."/>
            <person name="Kim S."/>
        </authorList>
    </citation>
    <scope>NUCLEOTIDE SEQUENCE</scope>
    <source>
        <strain evidence="1">KCTC 22169</strain>
    </source>
</reference>
<keyword evidence="2" id="KW-1185">Reference proteome</keyword>
<dbReference type="AlphaFoldDB" id="A0A918KB23"/>
<accession>A0A918KB23</accession>
<dbReference type="EMBL" id="BMXR01000006">
    <property type="protein sequence ID" value="GGX57472.1"/>
    <property type="molecule type" value="Genomic_DNA"/>
</dbReference>
<reference evidence="1" key="1">
    <citation type="journal article" date="2014" name="Int. J. Syst. Evol. Microbiol.">
        <title>Complete genome sequence of Corynebacterium casei LMG S-19264T (=DSM 44701T), isolated from a smear-ripened cheese.</title>
        <authorList>
            <consortium name="US DOE Joint Genome Institute (JGI-PGF)"/>
            <person name="Walter F."/>
            <person name="Albersmeier A."/>
            <person name="Kalinowski J."/>
            <person name="Ruckert C."/>
        </authorList>
    </citation>
    <scope>NUCLEOTIDE SEQUENCE</scope>
    <source>
        <strain evidence="1">KCTC 22169</strain>
    </source>
</reference>